<sequence>MDQAAAVATPDMIELTAQIVSAYVMKNAVPVTQIPDLIAQVHGALRKSAEPPAEFAPERLQPALAVKKSITPDFLVCLEDGKRFKSMRRHLSKSHGMTPDHYRAKWGLAPDYPMVAPNYAAARSKLARSIGLGQKTKEDLNAKAVAAEKARTPRKRASKSSDRAQGSAVR</sequence>
<reference evidence="3" key="1">
    <citation type="journal article" date="2021" name="Front. Microbiol.">
        <title>Comprehensive Comparative Genomics and Phenotyping of Methylobacterium Species.</title>
        <authorList>
            <person name="Alessa O."/>
            <person name="Ogura Y."/>
            <person name="Fujitani Y."/>
            <person name="Takami H."/>
            <person name="Hayashi T."/>
            <person name="Sahin N."/>
            <person name="Tani A."/>
        </authorList>
    </citation>
    <scope>NUCLEOTIDE SEQUENCE</scope>
    <source>
        <strain evidence="3">DSM 17168</strain>
    </source>
</reference>
<evidence type="ECO:0000313" key="4">
    <source>
        <dbReference type="Proteomes" id="UP001055153"/>
    </source>
</evidence>
<dbReference type="Proteomes" id="UP001055153">
    <property type="component" value="Unassembled WGS sequence"/>
</dbReference>
<feature type="region of interest" description="Disordered" evidence="2">
    <location>
        <begin position="131"/>
        <end position="170"/>
    </location>
</feature>
<reference evidence="3" key="2">
    <citation type="submission" date="2021-08" db="EMBL/GenBank/DDBJ databases">
        <authorList>
            <person name="Tani A."/>
            <person name="Ola A."/>
            <person name="Ogura Y."/>
            <person name="Katsura K."/>
            <person name="Hayashi T."/>
        </authorList>
    </citation>
    <scope>NUCLEOTIDE SEQUENCE</scope>
    <source>
        <strain evidence="3">DSM 17168</strain>
    </source>
</reference>
<proteinExistence type="inferred from homology"/>
<dbReference type="InterPro" id="IPR008807">
    <property type="entry name" value="ROS_MUCR"/>
</dbReference>
<evidence type="ECO:0000256" key="1">
    <source>
        <dbReference type="ARBA" id="ARBA00007031"/>
    </source>
</evidence>
<dbReference type="RefSeq" id="WP_238240300.1">
    <property type="nucleotide sequence ID" value="NZ_BPQQ01000066.1"/>
</dbReference>
<evidence type="ECO:0000313" key="3">
    <source>
        <dbReference type="EMBL" id="GJE02971.1"/>
    </source>
</evidence>
<dbReference type="Pfam" id="PF05443">
    <property type="entry name" value="ROS_MUCR"/>
    <property type="match status" value="1"/>
</dbReference>
<gene>
    <name evidence="3" type="ORF">GMJLKIPL_4921</name>
</gene>
<dbReference type="EMBL" id="BPQQ01000066">
    <property type="protein sequence ID" value="GJE02971.1"/>
    <property type="molecule type" value="Genomic_DNA"/>
</dbReference>
<organism evidence="3 4">
    <name type="scientific">Methylobacterium isbiliense</name>
    <dbReference type="NCBI Taxonomy" id="315478"/>
    <lineage>
        <taxon>Bacteria</taxon>
        <taxon>Pseudomonadati</taxon>
        <taxon>Pseudomonadota</taxon>
        <taxon>Alphaproteobacteria</taxon>
        <taxon>Hyphomicrobiales</taxon>
        <taxon>Methylobacteriaceae</taxon>
        <taxon>Methylobacterium</taxon>
    </lineage>
</organism>
<accession>A0ABQ4SKZ6</accession>
<comment type="caution">
    <text evidence="3">The sequence shown here is derived from an EMBL/GenBank/DDBJ whole genome shotgun (WGS) entry which is preliminary data.</text>
</comment>
<feature type="compositionally biased region" description="Basic and acidic residues" evidence="2">
    <location>
        <begin position="135"/>
        <end position="151"/>
    </location>
</feature>
<dbReference type="Gene3D" id="1.10.10.1550">
    <property type="entry name" value="ROS/MUCR transcriptional regulator protein"/>
    <property type="match status" value="1"/>
</dbReference>
<protein>
    <recommendedName>
        <fullName evidence="5">Transcriptional regulatory protein ros</fullName>
    </recommendedName>
</protein>
<dbReference type="InterPro" id="IPR041920">
    <property type="entry name" value="ROS/MUCR_sf"/>
</dbReference>
<evidence type="ECO:0000256" key="2">
    <source>
        <dbReference type="SAM" id="MobiDB-lite"/>
    </source>
</evidence>
<comment type="similarity">
    <text evidence="1">Belongs to the ros/MucR family.</text>
</comment>
<evidence type="ECO:0008006" key="5">
    <source>
        <dbReference type="Google" id="ProtNLM"/>
    </source>
</evidence>
<name>A0ABQ4SKZ6_9HYPH</name>
<keyword evidence="4" id="KW-1185">Reference proteome</keyword>